<feature type="compositionally biased region" description="Basic and acidic residues" evidence="8">
    <location>
        <begin position="716"/>
        <end position="729"/>
    </location>
</feature>
<keyword evidence="4" id="KW-0238">DNA-binding</keyword>
<organism evidence="11 13">
    <name type="scientific">Puccinia graminis f. sp. tritici</name>
    <dbReference type="NCBI Taxonomy" id="56615"/>
    <lineage>
        <taxon>Eukaryota</taxon>
        <taxon>Fungi</taxon>
        <taxon>Dikarya</taxon>
        <taxon>Basidiomycota</taxon>
        <taxon>Pucciniomycotina</taxon>
        <taxon>Pucciniomycetes</taxon>
        <taxon>Pucciniales</taxon>
        <taxon>Pucciniaceae</taxon>
        <taxon>Puccinia</taxon>
    </lineage>
</organism>
<dbReference type="PROSITE" id="PS51194">
    <property type="entry name" value="HELICASE_CTER"/>
    <property type="match status" value="1"/>
</dbReference>
<evidence type="ECO:0000256" key="6">
    <source>
        <dbReference type="ARBA" id="ARBA00034617"/>
    </source>
</evidence>
<dbReference type="GO" id="GO:0005694">
    <property type="term" value="C:chromosome"/>
    <property type="evidence" value="ECO:0007669"/>
    <property type="project" value="TreeGrafter"/>
</dbReference>
<dbReference type="SUPFAM" id="SSF52540">
    <property type="entry name" value="P-loop containing nucleoside triphosphate hydrolases"/>
    <property type="match status" value="1"/>
</dbReference>
<keyword evidence="11" id="KW-0378">Hydrolase</keyword>
<dbReference type="GO" id="GO:0005524">
    <property type="term" value="F:ATP binding"/>
    <property type="evidence" value="ECO:0007669"/>
    <property type="project" value="UniProtKB-KW"/>
</dbReference>
<dbReference type="Pfam" id="PF00270">
    <property type="entry name" value="DEAD"/>
    <property type="match status" value="1"/>
</dbReference>
<dbReference type="PROSITE" id="PS51192">
    <property type="entry name" value="HELICASE_ATP_BIND_1"/>
    <property type="match status" value="1"/>
</dbReference>
<evidence type="ECO:0000256" key="2">
    <source>
        <dbReference type="ARBA" id="ARBA00022741"/>
    </source>
</evidence>
<comment type="catalytic activity">
    <reaction evidence="6">
        <text>Couples ATP hydrolysis with the unwinding of duplex DNA by translocating in the 3'-5' direction.</text>
        <dbReference type="EC" id="5.6.2.4"/>
    </reaction>
</comment>
<protein>
    <recommendedName>
        <fullName evidence="7">DNA 3'-5' helicase</fullName>
        <ecNumber evidence="7">5.6.2.4</ecNumber>
    </recommendedName>
</protein>
<dbReference type="EC" id="5.6.2.4" evidence="7"/>
<gene>
    <name evidence="11" type="primary">SGS1_91</name>
    <name evidence="12" type="synonym">SGS1_88</name>
    <name evidence="11" type="ORF">PGT21_025724</name>
    <name evidence="12" type="ORF">PGTUg99_020424</name>
</gene>
<dbReference type="GO" id="GO:0009378">
    <property type="term" value="F:four-way junction helicase activity"/>
    <property type="evidence" value="ECO:0007669"/>
    <property type="project" value="TreeGrafter"/>
</dbReference>
<dbReference type="PANTHER" id="PTHR13710">
    <property type="entry name" value="DNA HELICASE RECQ FAMILY MEMBER"/>
    <property type="match status" value="1"/>
</dbReference>
<dbReference type="Gene3D" id="3.40.50.300">
    <property type="entry name" value="P-loop containing nucleotide triphosphate hydrolases"/>
    <property type="match status" value="2"/>
</dbReference>
<keyword evidence="3" id="KW-0067">ATP-binding</keyword>
<evidence type="ECO:0000259" key="10">
    <source>
        <dbReference type="PROSITE" id="PS51194"/>
    </source>
</evidence>
<dbReference type="GO" id="GO:0005737">
    <property type="term" value="C:cytoplasm"/>
    <property type="evidence" value="ECO:0007669"/>
    <property type="project" value="TreeGrafter"/>
</dbReference>
<evidence type="ECO:0000313" key="11">
    <source>
        <dbReference type="EMBL" id="KAA1066231.1"/>
    </source>
</evidence>
<dbReference type="InterPro" id="IPR001650">
    <property type="entry name" value="Helicase_C-like"/>
</dbReference>
<reference evidence="13 14" key="1">
    <citation type="submission" date="2019-05" db="EMBL/GenBank/DDBJ databases">
        <title>Emergence of the Ug99 lineage of the wheat stem rust pathogen through somatic hybridization.</title>
        <authorList>
            <person name="Li F."/>
            <person name="Upadhyaya N.M."/>
            <person name="Sperschneider J."/>
            <person name="Matny O."/>
            <person name="Nguyen-Phuc H."/>
            <person name="Mago R."/>
            <person name="Raley C."/>
            <person name="Miller M.E."/>
            <person name="Silverstein K.A.T."/>
            <person name="Henningsen E."/>
            <person name="Hirsch C.D."/>
            <person name="Visser B."/>
            <person name="Pretorius Z.A."/>
            <person name="Steffenson B.J."/>
            <person name="Schwessinger B."/>
            <person name="Dodds P.N."/>
            <person name="Figueroa M."/>
        </authorList>
    </citation>
    <scope>NUCLEOTIDE SEQUENCE [LARGE SCALE GENOMIC DNA]</scope>
    <source>
        <strain evidence="11">21-0</strain>
        <strain evidence="12 14">Ug99</strain>
    </source>
</reference>
<dbReference type="PANTHER" id="PTHR13710:SF105">
    <property type="entry name" value="ATP-DEPENDENT DNA HELICASE Q1"/>
    <property type="match status" value="1"/>
</dbReference>
<evidence type="ECO:0000256" key="4">
    <source>
        <dbReference type="ARBA" id="ARBA00023125"/>
    </source>
</evidence>
<dbReference type="EMBL" id="VDEP01000477">
    <property type="protein sequence ID" value="KAA1072706.1"/>
    <property type="molecule type" value="Genomic_DNA"/>
</dbReference>
<dbReference type="GO" id="GO:0003677">
    <property type="term" value="F:DNA binding"/>
    <property type="evidence" value="ECO:0007669"/>
    <property type="project" value="UniProtKB-KW"/>
</dbReference>
<sequence>MPPTKNKSTKTSLAKKWIRMEETELQQAIVDDCLPRYPENEPPKPVQVDAVANLVKGRHTFVMAGTGCGKSRISEMYYNLFAKTKKAVILVLNPLDALGDNQVKEKVAQKYTAVNLKNQNFTPEVAADIQKGTYNFVYLSPEVFLNNQTFSEIYHNPTFQDRLALIVVDEAHMLYSWGLVANKEAKKSSAHKRHQDRAVFRPSYGDLGRQMMATENTPVLLLSATCRPIAITEILKSLKIPEDNIHFSHAELTRPELRILRFPMESSLKSANDLMNMFGNKKEVNSEDIVPTLIYSGTRNATFQVMKVVNSAHGTAGEEYNPDSALIRRYHAGTGDMDKDDTILGYERGDFPCISSTMALGLGQNWKRVRRVIHMGRGDPSCINQMIGRCGRDGKPGLAILFVERKRKFGLNTPEAIKKADKQKNDTRMDALAITPVCLRIAFSIDNKHGYIPMDTNDLNYLHEESREVNEGFARCKCSNCFPEEAQFLKVRMKQMNQSNFDAILNNPKDVPGPLPEEQPKIKRTRVTKPKERKLRPIELQVSLTLVKCFNQFFADTYGRPRSFLPEELFGPTEADAIAKKIDQVKTKNDIAKIIGGEQLEGELAFLQETIDSFRAGPDYQNYLREQEEYSKHIDNEMERIQNLKRKIPSASASAQSKNPVLPVQLESIRTISTLPRRDAPIGEATPVTVQATKPRATPSQVAENKRLRAEKKTKKQSEDEKKRLETRKKWEADKIVLEELKKTYTDKRARLG</sequence>
<dbReference type="EMBL" id="VSWC01000196">
    <property type="protein sequence ID" value="KAA1066231.1"/>
    <property type="molecule type" value="Genomic_DNA"/>
</dbReference>
<dbReference type="InterPro" id="IPR014001">
    <property type="entry name" value="Helicase_ATP-bd"/>
</dbReference>
<evidence type="ECO:0000256" key="8">
    <source>
        <dbReference type="SAM" id="MobiDB-lite"/>
    </source>
</evidence>
<name>A0A5B0LPC4_PUCGR</name>
<dbReference type="Pfam" id="PF00271">
    <property type="entry name" value="Helicase_C"/>
    <property type="match status" value="1"/>
</dbReference>
<evidence type="ECO:0000313" key="13">
    <source>
        <dbReference type="Proteomes" id="UP000324748"/>
    </source>
</evidence>
<dbReference type="OrthoDB" id="2499463at2759"/>
<comment type="caution">
    <text evidence="11">The sequence shown here is derived from an EMBL/GenBank/DDBJ whole genome shotgun (WGS) entry which is preliminary data.</text>
</comment>
<feature type="domain" description="Helicase ATP-binding" evidence="9">
    <location>
        <begin position="51"/>
        <end position="244"/>
    </location>
</feature>
<dbReference type="GO" id="GO:0000724">
    <property type="term" value="P:double-strand break repair via homologous recombination"/>
    <property type="evidence" value="ECO:0007669"/>
    <property type="project" value="TreeGrafter"/>
</dbReference>
<dbReference type="InterPro" id="IPR011545">
    <property type="entry name" value="DEAD/DEAH_box_helicase_dom"/>
</dbReference>
<evidence type="ECO:0000256" key="3">
    <source>
        <dbReference type="ARBA" id="ARBA00022840"/>
    </source>
</evidence>
<dbReference type="InterPro" id="IPR027417">
    <property type="entry name" value="P-loop_NTPase"/>
</dbReference>
<feature type="compositionally biased region" description="Polar residues" evidence="8">
    <location>
        <begin position="688"/>
        <end position="703"/>
    </location>
</feature>
<evidence type="ECO:0000256" key="1">
    <source>
        <dbReference type="ARBA" id="ARBA00005446"/>
    </source>
</evidence>
<feature type="domain" description="Helicase C-terminal" evidence="10">
    <location>
        <begin position="283"/>
        <end position="433"/>
    </location>
</feature>
<keyword evidence="5" id="KW-0413">Isomerase</keyword>
<dbReference type="SMART" id="SM00487">
    <property type="entry name" value="DEXDc"/>
    <property type="match status" value="1"/>
</dbReference>
<dbReference type="GO" id="GO:0043138">
    <property type="term" value="F:3'-5' DNA helicase activity"/>
    <property type="evidence" value="ECO:0007669"/>
    <property type="project" value="UniProtKB-EC"/>
</dbReference>
<feature type="region of interest" description="Disordered" evidence="8">
    <location>
        <begin position="678"/>
        <end position="729"/>
    </location>
</feature>
<dbReference type="Proteomes" id="UP000325313">
    <property type="component" value="Unassembled WGS sequence"/>
</dbReference>
<evidence type="ECO:0000313" key="12">
    <source>
        <dbReference type="EMBL" id="KAA1072706.1"/>
    </source>
</evidence>
<proteinExistence type="inferred from homology"/>
<dbReference type="SMART" id="SM00490">
    <property type="entry name" value="HELICc"/>
    <property type="match status" value="1"/>
</dbReference>
<keyword evidence="11" id="KW-0347">Helicase</keyword>
<keyword evidence="2" id="KW-0547">Nucleotide-binding</keyword>
<dbReference type="Proteomes" id="UP000324748">
    <property type="component" value="Unassembled WGS sequence"/>
</dbReference>
<dbReference type="AlphaFoldDB" id="A0A5B0LPC4"/>
<evidence type="ECO:0000259" key="9">
    <source>
        <dbReference type="PROSITE" id="PS51192"/>
    </source>
</evidence>
<evidence type="ECO:0000256" key="7">
    <source>
        <dbReference type="ARBA" id="ARBA00034808"/>
    </source>
</evidence>
<accession>A0A5B0LPC4</accession>
<evidence type="ECO:0000313" key="14">
    <source>
        <dbReference type="Proteomes" id="UP000325313"/>
    </source>
</evidence>
<comment type="similarity">
    <text evidence="1">Belongs to the helicase family. RecQ subfamily.</text>
</comment>
<evidence type="ECO:0000256" key="5">
    <source>
        <dbReference type="ARBA" id="ARBA00023235"/>
    </source>
</evidence>
<keyword evidence="13" id="KW-1185">Reference proteome</keyword>